<reference evidence="2" key="1">
    <citation type="journal article" date="2019" name="Int. J. Syst. Evol. Microbiol.">
        <title>The Global Catalogue of Microorganisms (GCM) 10K type strain sequencing project: providing services to taxonomists for standard genome sequencing and annotation.</title>
        <authorList>
            <consortium name="The Broad Institute Genomics Platform"/>
            <consortium name="The Broad Institute Genome Sequencing Center for Infectious Disease"/>
            <person name="Wu L."/>
            <person name="Ma J."/>
        </authorList>
    </citation>
    <scope>NUCLEOTIDE SEQUENCE [LARGE SCALE GENOMIC DNA]</scope>
    <source>
        <strain evidence="2">CGMCC 1.8860</strain>
    </source>
</reference>
<accession>A0ABQ2PGA5</accession>
<evidence type="ECO:0008006" key="3">
    <source>
        <dbReference type="Google" id="ProtNLM"/>
    </source>
</evidence>
<evidence type="ECO:0000313" key="2">
    <source>
        <dbReference type="Proteomes" id="UP000621859"/>
    </source>
</evidence>
<dbReference type="InterPro" id="IPR016631">
    <property type="entry name" value="Regulatory_RpfE"/>
</dbReference>
<gene>
    <name evidence="1" type="ORF">GCM10010971_00950</name>
</gene>
<evidence type="ECO:0000313" key="1">
    <source>
        <dbReference type="EMBL" id="GGP24276.1"/>
    </source>
</evidence>
<keyword evidence="2" id="KW-1185">Reference proteome</keyword>
<proteinExistence type="predicted"/>
<dbReference type="RefSeq" id="WP_188687612.1">
    <property type="nucleotide sequence ID" value="NZ_BMLY01000001.1"/>
</dbReference>
<dbReference type="Proteomes" id="UP000621859">
    <property type="component" value="Unassembled WGS sequence"/>
</dbReference>
<sequence length="334" mass="37340">MRYHLVIPHGIWPDAELQSQITADLKLPALGQMLGRGQSLPARAQSWHDWLAERFEVPGLPVAPLTMGVDLPDAEPGYWLRADPVHLHVGRDQLSLQDGHSFPISQADADGLVHSLNQLFSEDGYHFVAATPQHWYLRVPQDPRLICTPVDTVNGRNIDPFLPKGPDALQWHRALNEIQMLFYTHPVNDAREARGEPPISSVWFWGGGQWPLSRTPVLPTARVVADDPLVQALARAARVQADPLPARMEGLPAQDTMIVLSALGTELVANDPQGWRDAWQKLELTWFAPLLESLKSGRINSVAFSLPEAGLAVEADRSLRWKFWKGSRLPWPNR</sequence>
<name>A0ABQ2PGA5_9NEIS</name>
<comment type="caution">
    <text evidence="1">The sequence shown here is derived from an EMBL/GenBank/DDBJ whole genome shotgun (WGS) entry which is preliminary data.</text>
</comment>
<protein>
    <recommendedName>
        <fullName evidence="3">Regulatory protein, RpfE type</fullName>
    </recommendedName>
</protein>
<dbReference type="PIRSF" id="PIRSF015283">
    <property type="entry name" value="Regulatory_RpfE"/>
    <property type="match status" value="1"/>
</dbReference>
<organism evidence="1 2">
    <name type="scientific">Silvimonas amylolytica</name>
    <dbReference type="NCBI Taxonomy" id="449663"/>
    <lineage>
        <taxon>Bacteria</taxon>
        <taxon>Pseudomonadati</taxon>
        <taxon>Pseudomonadota</taxon>
        <taxon>Betaproteobacteria</taxon>
        <taxon>Neisseriales</taxon>
        <taxon>Chitinibacteraceae</taxon>
        <taxon>Silvimonas</taxon>
    </lineage>
</organism>
<dbReference type="EMBL" id="BMLY01000001">
    <property type="protein sequence ID" value="GGP24276.1"/>
    <property type="molecule type" value="Genomic_DNA"/>
</dbReference>